<evidence type="ECO:0000313" key="1">
    <source>
        <dbReference type="EMBL" id="EAY05517.1"/>
    </source>
</evidence>
<dbReference type="InParanoid" id="A2EPD2"/>
<dbReference type="RefSeq" id="XP_001317740.1">
    <property type="nucleotide sequence ID" value="XM_001317705.1"/>
</dbReference>
<name>A2EPD2_TRIV3</name>
<reference evidence="1" key="1">
    <citation type="submission" date="2006-10" db="EMBL/GenBank/DDBJ databases">
        <authorList>
            <person name="Amadeo P."/>
            <person name="Zhao Q."/>
            <person name="Wortman J."/>
            <person name="Fraser-Liggett C."/>
            <person name="Carlton J."/>
        </authorList>
    </citation>
    <scope>NUCLEOTIDE SEQUENCE</scope>
    <source>
        <strain evidence="1">G3</strain>
    </source>
</reference>
<accession>A2EPD2</accession>
<dbReference type="Proteomes" id="UP000001542">
    <property type="component" value="Unassembled WGS sequence"/>
</dbReference>
<proteinExistence type="predicted"/>
<dbReference type="VEuPathDB" id="TrichDB:TVAGG3_0679890"/>
<dbReference type="EMBL" id="DS113447">
    <property type="protein sequence ID" value="EAY05517.1"/>
    <property type="molecule type" value="Genomic_DNA"/>
</dbReference>
<gene>
    <name evidence="1" type="ORF">TVAG_081090</name>
</gene>
<evidence type="ECO:0000313" key="2">
    <source>
        <dbReference type="Proteomes" id="UP000001542"/>
    </source>
</evidence>
<reference evidence="1" key="2">
    <citation type="journal article" date="2007" name="Science">
        <title>Draft genome sequence of the sexually transmitted pathogen Trichomonas vaginalis.</title>
        <authorList>
            <person name="Carlton J.M."/>
            <person name="Hirt R.P."/>
            <person name="Silva J.C."/>
            <person name="Delcher A.L."/>
            <person name="Schatz M."/>
            <person name="Zhao Q."/>
            <person name="Wortman J.R."/>
            <person name="Bidwell S.L."/>
            <person name="Alsmark U.C.M."/>
            <person name="Besteiro S."/>
            <person name="Sicheritz-Ponten T."/>
            <person name="Noel C.J."/>
            <person name="Dacks J.B."/>
            <person name="Foster P.G."/>
            <person name="Simillion C."/>
            <person name="Van de Peer Y."/>
            <person name="Miranda-Saavedra D."/>
            <person name="Barton G.J."/>
            <person name="Westrop G.D."/>
            <person name="Mueller S."/>
            <person name="Dessi D."/>
            <person name="Fiori P.L."/>
            <person name="Ren Q."/>
            <person name="Paulsen I."/>
            <person name="Zhang H."/>
            <person name="Bastida-Corcuera F.D."/>
            <person name="Simoes-Barbosa A."/>
            <person name="Brown M.T."/>
            <person name="Hayes R.D."/>
            <person name="Mukherjee M."/>
            <person name="Okumura C.Y."/>
            <person name="Schneider R."/>
            <person name="Smith A.J."/>
            <person name="Vanacova S."/>
            <person name="Villalvazo M."/>
            <person name="Haas B.J."/>
            <person name="Pertea M."/>
            <person name="Feldblyum T.V."/>
            <person name="Utterback T.R."/>
            <person name="Shu C.L."/>
            <person name="Osoegawa K."/>
            <person name="de Jong P.J."/>
            <person name="Hrdy I."/>
            <person name="Horvathova L."/>
            <person name="Zubacova Z."/>
            <person name="Dolezal P."/>
            <person name="Malik S.B."/>
            <person name="Logsdon J.M. Jr."/>
            <person name="Henze K."/>
            <person name="Gupta A."/>
            <person name="Wang C.C."/>
            <person name="Dunne R.L."/>
            <person name="Upcroft J.A."/>
            <person name="Upcroft P."/>
            <person name="White O."/>
            <person name="Salzberg S.L."/>
            <person name="Tang P."/>
            <person name="Chiu C.-H."/>
            <person name="Lee Y.-S."/>
            <person name="Embley T.M."/>
            <person name="Coombs G.H."/>
            <person name="Mottram J.C."/>
            <person name="Tachezy J."/>
            <person name="Fraser-Liggett C.M."/>
            <person name="Johnson P.J."/>
        </authorList>
    </citation>
    <scope>NUCLEOTIDE SEQUENCE [LARGE SCALE GENOMIC DNA]</scope>
    <source>
        <strain evidence="1">G3</strain>
    </source>
</reference>
<keyword evidence="2" id="KW-1185">Reference proteome</keyword>
<sequence>MLAGNNNFSFYNDNEVCSYNGSNDSIHQNNYIICSFPARDTGGYAVSFSSTELNSNINMHSDALNYYSPSLDNRSPRFNGEFSFSPDTEIRIKNDNEFVPSLHRAKLQGYRKVKFI</sequence>
<dbReference type="VEuPathDB" id="TrichDB:TVAG_081090"/>
<organism evidence="1 2">
    <name type="scientific">Trichomonas vaginalis (strain ATCC PRA-98 / G3)</name>
    <dbReference type="NCBI Taxonomy" id="412133"/>
    <lineage>
        <taxon>Eukaryota</taxon>
        <taxon>Metamonada</taxon>
        <taxon>Parabasalia</taxon>
        <taxon>Trichomonadida</taxon>
        <taxon>Trichomonadidae</taxon>
        <taxon>Trichomonas</taxon>
    </lineage>
</organism>
<dbReference type="KEGG" id="tva:4763383"/>
<protein>
    <submittedName>
        <fullName evidence="1">Uncharacterized protein</fullName>
    </submittedName>
</protein>
<dbReference type="AlphaFoldDB" id="A2EPD2"/>